<feature type="transmembrane region" description="Helical" evidence="1">
    <location>
        <begin position="125"/>
        <end position="149"/>
    </location>
</feature>
<dbReference type="InterPro" id="IPR046498">
    <property type="entry name" value="Rv1476-like"/>
</dbReference>
<evidence type="ECO:0000313" key="2">
    <source>
        <dbReference type="EMBL" id="MCZ9305972.1"/>
    </source>
</evidence>
<evidence type="ECO:0000313" key="5">
    <source>
        <dbReference type="Proteomes" id="UP001185631"/>
    </source>
</evidence>
<reference evidence="2" key="1">
    <citation type="submission" date="2022-02" db="EMBL/GenBank/DDBJ databases">
        <title>Corynebacterium sp. from urogenital microbiome.</title>
        <authorList>
            <person name="Cappelli E.A."/>
            <person name="Ribeiro T.G."/>
            <person name="Peixe L."/>
        </authorList>
    </citation>
    <scope>NUCLEOTIDE SEQUENCE</scope>
    <source>
        <strain evidence="2">C8Ua_181</strain>
    </source>
</reference>
<dbReference type="EMBL" id="JAKMUU010000001">
    <property type="protein sequence ID" value="MCZ9305972.1"/>
    <property type="molecule type" value="Genomic_DNA"/>
</dbReference>
<reference evidence="3 5" key="2">
    <citation type="submission" date="2023-08" db="EMBL/GenBank/DDBJ databases">
        <title>Genomic characterization of the C. tuberculostearicum species complex, a ubiquitous member of the human skin microbiome.</title>
        <authorList>
            <person name="Ahmed N."/>
            <person name="Deming C."/>
            <person name="Conlan S."/>
            <person name="Segre J."/>
        </authorList>
    </citation>
    <scope>NUCLEOTIDE SEQUENCE [LARGE SCALE GENOMIC DNA]</scope>
    <source>
        <strain evidence="3 5">CTNIH19</strain>
    </source>
</reference>
<keyword evidence="5" id="KW-1185">Reference proteome</keyword>
<sequence>MIPAGVDITDLAEQLHEDGVAYTNPIHGQDVDLNADVAKGLKEGDGIAVVDVAANRAPDVRDIAQELQDATGLDTVVVQTPQYVSSVSDTYSRADIEAVQSHLAPGLAQNELLNQYYAGLDQIRFPVSAVVGSVALIAAIIFVSSYWAAARR</sequence>
<evidence type="ECO:0000313" key="3">
    <source>
        <dbReference type="EMBL" id="MDV2423512.1"/>
    </source>
</evidence>
<dbReference type="EMBL" id="JAVBID010000003">
    <property type="protein sequence ID" value="MDV2423512.1"/>
    <property type="molecule type" value="Genomic_DNA"/>
</dbReference>
<organism evidence="2 4">
    <name type="scientific">Corynebacterium curieae</name>
    <dbReference type="NCBI Taxonomy" id="2913500"/>
    <lineage>
        <taxon>Bacteria</taxon>
        <taxon>Bacillati</taxon>
        <taxon>Actinomycetota</taxon>
        <taxon>Actinomycetes</taxon>
        <taxon>Mycobacteriales</taxon>
        <taxon>Corynebacteriaceae</taxon>
        <taxon>Corynebacterium</taxon>
    </lineage>
</organism>
<dbReference type="Proteomes" id="UP001146430">
    <property type="component" value="Unassembled WGS sequence"/>
</dbReference>
<keyword evidence="1" id="KW-1133">Transmembrane helix</keyword>
<gene>
    <name evidence="2" type="ORF">L8V01_00515</name>
    <name evidence="3" type="ORF">RAE13_03665</name>
</gene>
<comment type="caution">
    <text evidence="2">The sequence shown here is derived from an EMBL/GenBank/DDBJ whole genome shotgun (WGS) entry which is preliminary data.</text>
</comment>
<keyword evidence="1" id="KW-0812">Transmembrane</keyword>
<name>A0A9X3M8Q2_9CORY</name>
<dbReference type="RefSeq" id="WP_269945235.1">
    <property type="nucleotide sequence ID" value="NZ_JAKMUU010000001.1"/>
</dbReference>
<accession>A0A9X3M8Q2</accession>
<evidence type="ECO:0000313" key="4">
    <source>
        <dbReference type="Proteomes" id="UP001146430"/>
    </source>
</evidence>
<keyword evidence="1" id="KW-0472">Membrane</keyword>
<dbReference type="Pfam" id="PF20381">
    <property type="entry name" value="Rv1476"/>
    <property type="match status" value="1"/>
</dbReference>
<dbReference type="AlphaFoldDB" id="A0A9X3M8Q2"/>
<dbReference type="Proteomes" id="UP001185631">
    <property type="component" value="Unassembled WGS sequence"/>
</dbReference>
<proteinExistence type="predicted"/>
<evidence type="ECO:0000256" key="1">
    <source>
        <dbReference type="SAM" id="Phobius"/>
    </source>
</evidence>
<protein>
    <submittedName>
        <fullName evidence="2">Uncharacterized protein</fullName>
    </submittedName>
</protein>